<evidence type="ECO:0000313" key="6">
    <source>
        <dbReference type="EMBL" id="RGD73515.1"/>
    </source>
</evidence>
<keyword evidence="3 6" id="KW-0378">Hydrolase</keyword>
<keyword evidence="4" id="KW-0862">Zinc</keyword>
<accession>A0A3E3DWJ8</accession>
<evidence type="ECO:0000259" key="5">
    <source>
        <dbReference type="SMART" id="SM00849"/>
    </source>
</evidence>
<evidence type="ECO:0000256" key="2">
    <source>
        <dbReference type="ARBA" id="ARBA00022723"/>
    </source>
</evidence>
<evidence type="ECO:0000256" key="3">
    <source>
        <dbReference type="ARBA" id="ARBA00022801"/>
    </source>
</evidence>
<gene>
    <name evidence="6" type="ORF">DW687_09150</name>
</gene>
<dbReference type="Gene3D" id="3.60.15.10">
    <property type="entry name" value="Ribonuclease Z/Hydroxyacylglutathione hydrolase-like"/>
    <property type="match status" value="1"/>
</dbReference>
<dbReference type="Pfam" id="PF00753">
    <property type="entry name" value="Lactamase_B"/>
    <property type="match status" value="1"/>
</dbReference>
<dbReference type="SUPFAM" id="SSF56281">
    <property type="entry name" value="Metallo-hydrolase/oxidoreductase"/>
    <property type="match status" value="1"/>
</dbReference>
<dbReference type="EMBL" id="QUSM01000005">
    <property type="protein sequence ID" value="RGD73515.1"/>
    <property type="molecule type" value="Genomic_DNA"/>
</dbReference>
<reference evidence="6 7" key="1">
    <citation type="submission" date="2018-08" db="EMBL/GenBank/DDBJ databases">
        <title>A genome reference for cultivated species of the human gut microbiota.</title>
        <authorList>
            <person name="Zou Y."/>
            <person name="Xue W."/>
            <person name="Luo G."/>
        </authorList>
    </citation>
    <scope>NUCLEOTIDE SEQUENCE [LARGE SCALE GENOMIC DNA]</scope>
    <source>
        <strain evidence="6 7">AM25-6</strain>
    </source>
</reference>
<dbReference type="CDD" id="cd06262">
    <property type="entry name" value="metallo-hydrolase-like_MBL-fold"/>
    <property type="match status" value="1"/>
</dbReference>
<organism evidence="6 7">
    <name type="scientific">Anaerofustis stercorihominis</name>
    <dbReference type="NCBI Taxonomy" id="214853"/>
    <lineage>
        <taxon>Bacteria</taxon>
        <taxon>Bacillati</taxon>
        <taxon>Bacillota</taxon>
        <taxon>Clostridia</taxon>
        <taxon>Eubacteriales</taxon>
        <taxon>Eubacteriaceae</taxon>
        <taxon>Anaerofustis</taxon>
    </lineage>
</organism>
<name>A0A3E3DWJ8_9FIRM</name>
<dbReference type="SMART" id="SM00849">
    <property type="entry name" value="Lactamase_B"/>
    <property type="match status" value="1"/>
</dbReference>
<dbReference type="PANTHER" id="PTHR46233:SF3">
    <property type="entry name" value="HYDROXYACYLGLUTATHIONE HYDROLASE GLOC"/>
    <property type="match status" value="1"/>
</dbReference>
<dbReference type="RefSeq" id="WP_117532525.1">
    <property type="nucleotide sequence ID" value="NZ_JANFYI010000004.1"/>
</dbReference>
<dbReference type="InterPro" id="IPR036866">
    <property type="entry name" value="RibonucZ/Hydroxyglut_hydro"/>
</dbReference>
<dbReference type="GO" id="GO:0016787">
    <property type="term" value="F:hydrolase activity"/>
    <property type="evidence" value="ECO:0007669"/>
    <property type="project" value="UniProtKB-KW"/>
</dbReference>
<keyword evidence="2" id="KW-0479">Metal-binding</keyword>
<feature type="domain" description="Metallo-beta-lactamase" evidence="5">
    <location>
        <begin position="12"/>
        <end position="190"/>
    </location>
</feature>
<dbReference type="GO" id="GO:0046872">
    <property type="term" value="F:metal ion binding"/>
    <property type="evidence" value="ECO:0007669"/>
    <property type="project" value="UniProtKB-KW"/>
</dbReference>
<evidence type="ECO:0000256" key="4">
    <source>
        <dbReference type="ARBA" id="ARBA00022833"/>
    </source>
</evidence>
<dbReference type="PANTHER" id="PTHR46233">
    <property type="entry name" value="HYDROXYACYLGLUTATHIONE HYDROLASE GLOC"/>
    <property type="match status" value="1"/>
</dbReference>
<sequence length="208" mass="23219">MDIRSFQLGPVGTNCYIITKNDKSIIIDPGHNDKRLMDYIRKENLNIEKILLTHGHFDHIAGTDMVRDATGAKVYIHELDNEMLSNPNKNGSALMMGMGIKIREADEFVYDGEKIDFEGSAIEVIFTPGHSKGGVCYKIDDAGVIFCGDTLFLRSIGRTDLYGGSIEVLESSIRNKIYTLDKNYTLLSGHGDPTDIEGEKKYNGFFRA</sequence>
<protein>
    <submittedName>
        <fullName evidence="6">MBL fold metallo-hydrolase</fullName>
    </submittedName>
</protein>
<dbReference type="Proteomes" id="UP000261212">
    <property type="component" value="Unassembled WGS sequence"/>
</dbReference>
<dbReference type="InterPro" id="IPR001279">
    <property type="entry name" value="Metallo-B-lactamas"/>
</dbReference>
<evidence type="ECO:0000313" key="7">
    <source>
        <dbReference type="Proteomes" id="UP000261212"/>
    </source>
</evidence>
<proteinExistence type="predicted"/>
<comment type="cofactor">
    <cofactor evidence="1">
        <name>Zn(2+)</name>
        <dbReference type="ChEBI" id="CHEBI:29105"/>
    </cofactor>
</comment>
<dbReference type="AlphaFoldDB" id="A0A3E3DWJ8"/>
<comment type="caution">
    <text evidence="6">The sequence shown here is derived from an EMBL/GenBank/DDBJ whole genome shotgun (WGS) entry which is preliminary data.</text>
</comment>
<dbReference type="InterPro" id="IPR051453">
    <property type="entry name" value="MBL_Glyoxalase_II"/>
</dbReference>
<evidence type="ECO:0000256" key="1">
    <source>
        <dbReference type="ARBA" id="ARBA00001947"/>
    </source>
</evidence>